<accession>A0A3N4LZL9</accession>
<dbReference type="EMBL" id="ML121535">
    <property type="protein sequence ID" value="RPB26121.1"/>
    <property type="molecule type" value="Genomic_DNA"/>
</dbReference>
<dbReference type="OrthoDB" id="15270at2759"/>
<comment type="subcellular location">
    <subcellularLocation>
        <location evidence="2 9">Endoplasmic reticulum membrane</location>
        <topology evidence="2 9">Multi-pass membrane protein</topology>
    </subcellularLocation>
</comment>
<evidence type="ECO:0000256" key="5">
    <source>
        <dbReference type="ARBA" id="ARBA00022502"/>
    </source>
</evidence>
<keyword evidence="8 9" id="KW-0472">Membrane</keyword>
<comment type="function">
    <text evidence="9">A acetyltransferase, which acetylates the inositol ring of phosphatidylinositol during biosynthesis of GPI-anchor.</text>
</comment>
<dbReference type="GO" id="GO:0005789">
    <property type="term" value="C:endoplasmic reticulum membrane"/>
    <property type="evidence" value="ECO:0007669"/>
    <property type="project" value="UniProtKB-SubCell"/>
</dbReference>
<dbReference type="PANTHER" id="PTHR20661:SF0">
    <property type="entry name" value="PHOSPHATIDYLINOSITOL-GLYCAN BIOSYNTHESIS CLASS W PROTEIN"/>
    <property type="match status" value="1"/>
</dbReference>
<evidence type="ECO:0000256" key="8">
    <source>
        <dbReference type="ARBA" id="ARBA00023136"/>
    </source>
</evidence>
<sequence>MPKPMKTYKERKEEFVSNHYGGAISEINLITAVAPSAYILYSVLQSRLRFFTPYGPLQFFCDFLLNTLAILFSVTVYSSYPAVLNILILTPAIFIYLTQKPVPQRAVPVESKKRKNEIAAASASGELAMPKKAFLTAYRGGMMVITCIAILAVDFKIFPRRFAKVENWGTSLMDLGVGSFVFSGGLVSARAVLKELYAFQQAQVKGVQYKPINAAKRVSATIRSAVPLLVLGFIRLATVKSTGYAEHITEYGYHWNFFFTLGLLPPFVQLFQSLLFFLPKRVLTVDRLPVIYALLSLAVVSSYQIILETTGLKIFILIGERELWGLIGWNKEGIFSFFGYLSIFLAGMSTGCYLLPTYQEVPSARRFWVGPLGKKLMTWSAIWVVAFLISYEYRGLSLAVSRRMANLPYVLWVTAYNICQITTFYLIESILFGGVKVAGGAKRDEERYKLATPQILEVFNKEGLPIFLVANVLTGAINLSLNTLDMPNHLAVAVLVGYVFVLTAVAMGMRVSRWRSFLPF</sequence>
<dbReference type="FunCoup" id="A0A3N4LZL9">
    <property type="interactions" value="553"/>
</dbReference>
<proteinExistence type="inferred from homology"/>
<evidence type="ECO:0000313" key="10">
    <source>
        <dbReference type="EMBL" id="RPB26121.1"/>
    </source>
</evidence>
<feature type="transmembrane region" description="Helical" evidence="9">
    <location>
        <begin position="257"/>
        <end position="278"/>
    </location>
</feature>
<feature type="transmembrane region" description="Helical" evidence="9">
    <location>
        <begin position="490"/>
        <end position="509"/>
    </location>
</feature>
<feature type="transmembrane region" description="Helical" evidence="9">
    <location>
        <begin position="175"/>
        <end position="193"/>
    </location>
</feature>
<evidence type="ECO:0000313" key="11">
    <source>
        <dbReference type="Proteomes" id="UP000267821"/>
    </source>
</evidence>
<dbReference type="EC" id="2.3.-.-" evidence="9"/>
<comment type="similarity">
    <text evidence="4 9">Belongs to the PIGW family.</text>
</comment>
<protein>
    <recommendedName>
        <fullName evidence="9">GPI-anchored wall transfer protein</fullName>
        <ecNumber evidence="9">2.3.-.-</ecNumber>
    </recommendedName>
</protein>
<evidence type="ECO:0000256" key="3">
    <source>
        <dbReference type="ARBA" id="ARBA00004687"/>
    </source>
</evidence>
<feature type="transmembrane region" description="Helical" evidence="9">
    <location>
        <begin position="409"/>
        <end position="427"/>
    </location>
</feature>
<feature type="transmembrane region" description="Helical" evidence="9">
    <location>
        <begin position="214"/>
        <end position="237"/>
    </location>
</feature>
<gene>
    <name evidence="10" type="ORF">L211DRAFT_804829</name>
</gene>
<dbReference type="Proteomes" id="UP000267821">
    <property type="component" value="Unassembled WGS sequence"/>
</dbReference>
<keyword evidence="9" id="KW-0012">Acyltransferase</keyword>
<keyword evidence="9" id="KW-0808">Transferase</keyword>
<feature type="transmembrane region" description="Helical" evidence="9">
    <location>
        <begin position="464"/>
        <end position="484"/>
    </location>
</feature>
<dbReference type="GO" id="GO:0072659">
    <property type="term" value="P:protein localization to plasma membrane"/>
    <property type="evidence" value="ECO:0007669"/>
    <property type="project" value="TreeGrafter"/>
</dbReference>
<feature type="transmembrane region" description="Helical" evidence="9">
    <location>
        <begin position="56"/>
        <end position="74"/>
    </location>
</feature>
<evidence type="ECO:0000256" key="2">
    <source>
        <dbReference type="ARBA" id="ARBA00004477"/>
    </source>
</evidence>
<feature type="transmembrane region" description="Helical" evidence="9">
    <location>
        <begin position="376"/>
        <end position="393"/>
    </location>
</feature>
<dbReference type="PIRSF" id="PIRSF017321">
    <property type="entry name" value="GWT1"/>
    <property type="match status" value="1"/>
</dbReference>
<comment type="pathway">
    <text evidence="3 9">Glycolipid biosynthesis; glycosylphosphatidylinositol-anchor biosynthesis.</text>
</comment>
<evidence type="ECO:0000256" key="9">
    <source>
        <dbReference type="RuleBase" id="RU280819"/>
    </source>
</evidence>
<evidence type="ECO:0000256" key="7">
    <source>
        <dbReference type="ARBA" id="ARBA00022989"/>
    </source>
</evidence>
<comment type="function">
    <text evidence="1">Probable acetyltransferase, which acetylates the inositol ring of phosphatidylinositol during biosynthesis of GPI-anchor.</text>
</comment>
<keyword evidence="9" id="KW-0256">Endoplasmic reticulum</keyword>
<name>A0A3N4LZL9_9PEZI</name>
<dbReference type="UniPathway" id="UPA00196"/>
<organism evidence="10 11">
    <name type="scientific">Terfezia boudieri ATCC MYA-4762</name>
    <dbReference type="NCBI Taxonomy" id="1051890"/>
    <lineage>
        <taxon>Eukaryota</taxon>
        <taxon>Fungi</taxon>
        <taxon>Dikarya</taxon>
        <taxon>Ascomycota</taxon>
        <taxon>Pezizomycotina</taxon>
        <taxon>Pezizomycetes</taxon>
        <taxon>Pezizales</taxon>
        <taxon>Pezizaceae</taxon>
        <taxon>Terfezia</taxon>
    </lineage>
</organism>
<dbReference type="PANTHER" id="PTHR20661">
    <property type="entry name" value="PHOSPHATIDYLINOSITOL-GLYCAN BIOSYNTHESIS CLASS W PROTEIN"/>
    <property type="match status" value="1"/>
</dbReference>
<dbReference type="Pfam" id="PF06423">
    <property type="entry name" value="GWT1"/>
    <property type="match status" value="1"/>
</dbReference>
<feature type="transmembrane region" description="Helical" evidence="9">
    <location>
        <begin position="20"/>
        <end position="44"/>
    </location>
</feature>
<keyword evidence="11" id="KW-1185">Reference proteome</keyword>
<feature type="transmembrane region" description="Helical" evidence="9">
    <location>
        <begin position="334"/>
        <end position="355"/>
    </location>
</feature>
<dbReference type="InterPro" id="IPR009447">
    <property type="entry name" value="PIGW/GWT1"/>
</dbReference>
<reference evidence="10 11" key="1">
    <citation type="journal article" date="2018" name="Nat. Ecol. Evol.">
        <title>Pezizomycetes genomes reveal the molecular basis of ectomycorrhizal truffle lifestyle.</title>
        <authorList>
            <person name="Murat C."/>
            <person name="Payen T."/>
            <person name="Noel B."/>
            <person name="Kuo A."/>
            <person name="Morin E."/>
            <person name="Chen J."/>
            <person name="Kohler A."/>
            <person name="Krizsan K."/>
            <person name="Balestrini R."/>
            <person name="Da Silva C."/>
            <person name="Montanini B."/>
            <person name="Hainaut M."/>
            <person name="Levati E."/>
            <person name="Barry K.W."/>
            <person name="Belfiori B."/>
            <person name="Cichocki N."/>
            <person name="Clum A."/>
            <person name="Dockter R.B."/>
            <person name="Fauchery L."/>
            <person name="Guy J."/>
            <person name="Iotti M."/>
            <person name="Le Tacon F."/>
            <person name="Lindquist E.A."/>
            <person name="Lipzen A."/>
            <person name="Malagnac F."/>
            <person name="Mello A."/>
            <person name="Molinier V."/>
            <person name="Miyauchi S."/>
            <person name="Poulain J."/>
            <person name="Riccioni C."/>
            <person name="Rubini A."/>
            <person name="Sitrit Y."/>
            <person name="Splivallo R."/>
            <person name="Traeger S."/>
            <person name="Wang M."/>
            <person name="Zifcakova L."/>
            <person name="Wipf D."/>
            <person name="Zambonelli A."/>
            <person name="Paolocci F."/>
            <person name="Nowrousian M."/>
            <person name="Ottonello S."/>
            <person name="Baldrian P."/>
            <person name="Spatafora J.W."/>
            <person name="Henrissat B."/>
            <person name="Nagy L.G."/>
            <person name="Aury J.M."/>
            <person name="Wincker P."/>
            <person name="Grigoriev I.V."/>
            <person name="Bonfante P."/>
            <person name="Martin F.M."/>
        </authorList>
    </citation>
    <scope>NUCLEOTIDE SEQUENCE [LARGE SCALE GENOMIC DNA]</scope>
    <source>
        <strain evidence="10 11">ATCC MYA-4762</strain>
    </source>
</reference>
<feature type="transmembrane region" description="Helical" evidence="9">
    <location>
        <begin position="290"/>
        <end position="307"/>
    </location>
</feature>
<evidence type="ECO:0000256" key="6">
    <source>
        <dbReference type="ARBA" id="ARBA00022692"/>
    </source>
</evidence>
<evidence type="ECO:0000256" key="4">
    <source>
        <dbReference type="ARBA" id="ARBA00007559"/>
    </source>
</evidence>
<dbReference type="AlphaFoldDB" id="A0A3N4LZL9"/>
<evidence type="ECO:0000256" key="1">
    <source>
        <dbReference type="ARBA" id="ARBA00002531"/>
    </source>
</evidence>
<dbReference type="InParanoid" id="A0A3N4LZL9"/>
<keyword evidence="5 9" id="KW-0337">GPI-anchor biosynthesis</keyword>
<keyword evidence="6 9" id="KW-0812">Transmembrane</keyword>
<dbReference type="STRING" id="1051890.A0A3N4LZL9"/>
<dbReference type="GO" id="GO:0032216">
    <property type="term" value="F:glucosaminyl-phosphatidylinositol O-acyltransferase activity"/>
    <property type="evidence" value="ECO:0007669"/>
    <property type="project" value="TreeGrafter"/>
</dbReference>
<keyword evidence="7 9" id="KW-1133">Transmembrane helix</keyword>
<feature type="transmembrane region" description="Helical" evidence="9">
    <location>
        <begin position="137"/>
        <end position="155"/>
    </location>
</feature>
<dbReference type="GO" id="GO:0006506">
    <property type="term" value="P:GPI anchor biosynthetic process"/>
    <property type="evidence" value="ECO:0007669"/>
    <property type="project" value="UniProtKB-UniPathway"/>
</dbReference>